<dbReference type="Proteomes" id="UP000053611">
    <property type="component" value="Unassembled WGS sequence"/>
</dbReference>
<dbReference type="OrthoDB" id="2596648at2759"/>
<dbReference type="RefSeq" id="XP_018278856.1">
    <property type="nucleotide sequence ID" value="XM_018426007.1"/>
</dbReference>
<evidence type="ECO:0000313" key="3">
    <source>
        <dbReference type="Proteomes" id="UP000053611"/>
    </source>
</evidence>
<organism evidence="2 3">
    <name type="scientific">Cutaneotrichosporon oleaginosum</name>
    <dbReference type="NCBI Taxonomy" id="879819"/>
    <lineage>
        <taxon>Eukaryota</taxon>
        <taxon>Fungi</taxon>
        <taxon>Dikarya</taxon>
        <taxon>Basidiomycota</taxon>
        <taxon>Agaricomycotina</taxon>
        <taxon>Tremellomycetes</taxon>
        <taxon>Trichosporonales</taxon>
        <taxon>Trichosporonaceae</taxon>
        <taxon>Cutaneotrichosporon</taxon>
    </lineage>
</organism>
<keyword evidence="3" id="KW-1185">Reference proteome</keyword>
<protein>
    <submittedName>
        <fullName evidence="2">Uncharacterized protein</fullName>
    </submittedName>
</protein>
<evidence type="ECO:0000256" key="1">
    <source>
        <dbReference type="SAM" id="MobiDB-lite"/>
    </source>
</evidence>
<feature type="region of interest" description="Disordered" evidence="1">
    <location>
        <begin position="188"/>
        <end position="229"/>
    </location>
</feature>
<sequence length="229" mass="24529">MHCLRHLAILSVLVPFPSTSPYVLLLVAMVAYMAVRPCGYCLATLVIVFFSTSPSSPFLAALSPDPTSSPSPSPNTAAAAAAAAAAAPLSSPIPDRGAFFLNAGWIFDPALEGYRAMQRVWDKPTCTSASQYPPTPPALPLPKWYHDLRVGGVGLVLDFGWRRTEEGLRWELAQHKRAAEIAGYRAAERAGGMGSGGEREEERQRRQGEPTVSGSGGGAWMRSPFVGSW</sequence>
<evidence type="ECO:0000313" key="2">
    <source>
        <dbReference type="EMBL" id="KLT42365.1"/>
    </source>
</evidence>
<gene>
    <name evidence="2" type="ORF">CC85DRAFT_312283</name>
</gene>
<dbReference type="EMBL" id="KQ087206">
    <property type="protein sequence ID" value="KLT42365.1"/>
    <property type="molecule type" value="Genomic_DNA"/>
</dbReference>
<dbReference type="GeneID" id="28986610"/>
<reference evidence="2 3" key="1">
    <citation type="submission" date="2015-03" db="EMBL/GenBank/DDBJ databases">
        <title>Genomics and transcriptomics of the oil-accumulating basidiomycete yeast T. oleaginosus allow insights into substrate utilization and the diverse evolutionary trajectories of mating systems in fungi.</title>
        <authorList>
            <consortium name="DOE Joint Genome Institute"/>
            <person name="Kourist R."/>
            <person name="Kracht O."/>
            <person name="Bracharz F."/>
            <person name="Lipzen A."/>
            <person name="Nolan M."/>
            <person name="Ohm R."/>
            <person name="Grigoriev I."/>
            <person name="Sun S."/>
            <person name="Heitman J."/>
            <person name="Bruck T."/>
            <person name="Nowrousian M."/>
        </authorList>
    </citation>
    <scope>NUCLEOTIDE SEQUENCE [LARGE SCALE GENOMIC DNA]</scope>
    <source>
        <strain evidence="2 3">IBC0246</strain>
    </source>
</reference>
<proteinExistence type="predicted"/>
<feature type="compositionally biased region" description="Basic and acidic residues" evidence="1">
    <location>
        <begin position="197"/>
        <end position="208"/>
    </location>
</feature>
<accession>A0A0J0XMI7</accession>
<dbReference type="AlphaFoldDB" id="A0A0J0XMI7"/>
<name>A0A0J0XMI7_9TREE</name>